<keyword evidence="3" id="KW-1185">Reference proteome</keyword>
<evidence type="ECO:0000259" key="1">
    <source>
        <dbReference type="PROSITE" id="PS51833"/>
    </source>
</evidence>
<gene>
    <name evidence="2" type="ORF">A1359_14955</name>
</gene>
<sequence>MASIKAFFEKLQSSTSTSTEPQFGDKISLEKLEQLFPIRNLSEEIRQSFASENHVELINAGTTLFTADTPADCAIYLISGNIKLTDQNGRGYIIESGSDQAKFPICSGDKHTTTAVAQTALSILRVSLKIMSTRNRFQHKSLEIPDALKSNQLLALFADHFQNHEMEIPSLPEVAIKLRHAIQKDVDIKDAVKIIQLDPAISAKLIEVANCPLYLTVNPATNCLDAVNRIGLNATRNLVVAISLKQIFKTKSPHIKVRLEKLWKNSLYMSALCHVLATSCQQANPEDALLAGLVCDIGVIPFLSFVANLPDEFINEAEINQALPIVIGRIGATVLKEWQFADEFVDVALNSSNWYENGSKQLSLTDIVVLSRLHSLIGQKNNTELPAITAIPAASKLKGMALSPENTLAILHDAKNQINEALAIFSR</sequence>
<dbReference type="Pfam" id="PF08668">
    <property type="entry name" value="HDOD"/>
    <property type="match status" value="1"/>
</dbReference>
<protein>
    <submittedName>
        <fullName evidence="2">Histidine kinase</fullName>
    </submittedName>
</protein>
<keyword evidence="2" id="KW-0808">Transferase</keyword>
<feature type="domain" description="HDOD" evidence="1">
    <location>
        <begin position="168"/>
        <end position="354"/>
    </location>
</feature>
<dbReference type="SUPFAM" id="SSF109604">
    <property type="entry name" value="HD-domain/PDEase-like"/>
    <property type="match status" value="1"/>
</dbReference>
<name>A0A177MZY9_9GAMM</name>
<dbReference type="PANTHER" id="PTHR33525">
    <property type="match status" value="1"/>
</dbReference>
<dbReference type="Proteomes" id="UP000078476">
    <property type="component" value="Unassembled WGS sequence"/>
</dbReference>
<dbReference type="OrthoDB" id="598113at2"/>
<dbReference type="Gene3D" id="1.10.3210.10">
    <property type="entry name" value="Hypothetical protein af1432"/>
    <property type="match status" value="1"/>
</dbReference>
<evidence type="ECO:0000313" key="2">
    <source>
        <dbReference type="EMBL" id="OAI11212.1"/>
    </source>
</evidence>
<dbReference type="EMBL" id="LUUI01000143">
    <property type="protein sequence ID" value="OAI11212.1"/>
    <property type="molecule type" value="Genomic_DNA"/>
</dbReference>
<comment type="caution">
    <text evidence="2">The sequence shown here is derived from an EMBL/GenBank/DDBJ whole genome shotgun (WGS) entry which is preliminary data.</text>
</comment>
<dbReference type="PROSITE" id="PS51833">
    <property type="entry name" value="HDOD"/>
    <property type="match status" value="1"/>
</dbReference>
<evidence type="ECO:0000313" key="3">
    <source>
        <dbReference type="Proteomes" id="UP000078476"/>
    </source>
</evidence>
<dbReference type="PANTHER" id="PTHR33525:SF3">
    <property type="entry name" value="RIBONUCLEASE Y"/>
    <property type="match status" value="1"/>
</dbReference>
<dbReference type="GO" id="GO:0016301">
    <property type="term" value="F:kinase activity"/>
    <property type="evidence" value="ECO:0007669"/>
    <property type="project" value="UniProtKB-KW"/>
</dbReference>
<keyword evidence="2" id="KW-0418">Kinase</keyword>
<accession>A0A177MZY9</accession>
<dbReference type="SUPFAM" id="SSF51206">
    <property type="entry name" value="cAMP-binding domain-like"/>
    <property type="match status" value="1"/>
</dbReference>
<dbReference type="InterPro" id="IPR013976">
    <property type="entry name" value="HDOD"/>
</dbReference>
<dbReference type="AlphaFoldDB" id="A0A177MZY9"/>
<dbReference type="InterPro" id="IPR018490">
    <property type="entry name" value="cNMP-bd_dom_sf"/>
</dbReference>
<dbReference type="Gene3D" id="2.60.120.10">
    <property type="entry name" value="Jelly Rolls"/>
    <property type="match status" value="1"/>
</dbReference>
<proteinExistence type="predicted"/>
<dbReference type="InterPro" id="IPR014710">
    <property type="entry name" value="RmlC-like_jellyroll"/>
</dbReference>
<reference evidence="2 3" key="1">
    <citation type="submission" date="2016-03" db="EMBL/GenBank/DDBJ databases">
        <authorList>
            <person name="Ploux O."/>
        </authorList>
    </citation>
    <scope>NUCLEOTIDE SEQUENCE [LARGE SCALE GENOMIC DNA]</scope>
    <source>
        <strain evidence="2 3">R-45370</strain>
    </source>
</reference>
<dbReference type="RefSeq" id="WP_066986096.1">
    <property type="nucleotide sequence ID" value="NZ_LUUI01000143.1"/>
</dbReference>
<dbReference type="InterPro" id="IPR052340">
    <property type="entry name" value="RNase_Y/CdgJ"/>
</dbReference>
<organism evidence="2 3">
    <name type="scientific">Methylomonas lenta</name>
    <dbReference type="NCBI Taxonomy" id="980561"/>
    <lineage>
        <taxon>Bacteria</taxon>
        <taxon>Pseudomonadati</taxon>
        <taxon>Pseudomonadota</taxon>
        <taxon>Gammaproteobacteria</taxon>
        <taxon>Methylococcales</taxon>
        <taxon>Methylococcaceae</taxon>
        <taxon>Methylomonas</taxon>
    </lineage>
</organism>
<dbReference type="STRING" id="980561.A1359_14955"/>